<reference evidence="6 7" key="1">
    <citation type="submission" date="2018-05" db="EMBL/GenBank/DDBJ databases">
        <title>Genetic diversity of glacier-inhabiting Cryobacterium bacteria in China and description of Cryobacterium mengkeensis sp. nov. and Arthrobacter glacialis sp. nov.</title>
        <authorList>
            <person name="Liu Q."/>
            <person name="Xin Y.-H."/>
        </authorList>
    </citation>
    <scope>NUCLEOTIDE SEQUENCE [LARGE SCALE GENOMIC DNA]</scope>
    <source>
        <strain evidence="6 7">SK-1</strain>
    </source>
</reference>
<evidence type="ECO:0000256" key="3">
    <source>
        <dbReference type="ARBA" id="ARBA00023004"/>
    </source>
</evidence>
<evidence type="ECO:0000256" key="2">
    <source>
        <dbReference type="ARBA" id="ARBA00022801"/>
    </source>
</evidence>
<proteinExistence type="inferred from homology"/>
<dbReference type="PANTHER" id="PTHR42988">
    <property type="entry name" value="PHOSPHOHYDROLASE"/>
    <property type="match status" value="1"/>
</dbReference>
<sequence>MRDASKFTILHLSDVHATAGELLYGQVDGLARLTEVGEYVVAAGVTPEAVVVTGDLVQRGHWAAYAKVDAALRRLGEMVGAPVFTVLGNHDADEPARALTGHHDGHYRVVTVGPIRLVLLDSRTGALEAEQLDWLSATVAEPFGMGTVVALHHSPAPSPLPTLSKIGLRDPQLLAQALHGSDTRLILAGHYHHPMTSLFAGLPVSVGPSLAYHQVMNAGPAAVSGHDLAMFSLVQLTADQVSSAPVSLQAAHPLFSTPVSALSSTPTR</sequence>
<gene>
    <name evidence="6" type="ORF">CTB96_08550</name>
</gene>
<dbReference type="PANTHER" id="PTHR42988:SF2">
    <property type="entry name" value="CYCLIC NUCLEOTIDE PHOSPHODIESTERASE CBUA0032-RELATED"/>
    <property type="match status" value="1"/>
</dbReference>
<feature type="domain" description="Calcineurin-like phosphoesterase" evidence="5">
    <location>
        <begin position="7"/>
        <end position="194"/>
    </location>
</feature>
<evidence type="ECO:0000259" key="5">
    <source>
        <dbReference type="Pfam" id="PF00149"/>
    </source>
</evidence>
<dbReference type="Pfam" id="PF00149">
    <property type="entry name" value="Metallophos"/>
    <property type="match status" value="1"/>
</dbReference>
<dbReference type="GO" id="GO:0016787">
    <property type="term" value="F:hydrolase activity"/>
    <property type="evidence" value="ECO:0007669"/>
    <property type="project" value="UniProtKB-KW"/>
</dbReference>
<evidence type="ECO:0000256" key="4">
    <source>
        <dbReference type="ARBA" id="ARBA00025742"/>
    </source>
</evidence>
<protein>
    <submittedName>
        <fullName evidence="6">Phosphoesterase</fullName>
    </submittedName>
</protein>
<comment type="similarity">
    <text evidence="4">Belongs to the cyclic nucleotide phosphodiesterase class-III family.</text>
</comment>
<keyword evidence="1" id="KW-0479">Metal-binding</keyword>
<evidence type="ECO:0000313" key="6">
    <source>
        <dbReference type="EMBL" id="PXA70033.1"/>
    </source>
</evidence>
<dbReference type="Proteomes" id="UP000246722">
    <property type="component" value="Unassembled WGS sequence"/>
</dbReference>
<name>A0A317ZX56_9MICO</name>
<dbReference type="GO" id="GO:0046872">
    <property type="term" value="F:metal ion binding"/>
    <property type="evidence" value="ECO:0007669"/>
    <property type="project" value="UniProtKB-KW"/>
</dbReference>
<dbReference type="AlphaFoldDB" id="A0A317ZX56"/>
<dbReference type="EMBL" id="QHLY01000009">
    <property type="protein sequence ID" value="PXA70033.1"/>
    <property type="molecule type" value="Genomic_DNA"/>
</dbReference>
<keyword evidence="2" id="KW-0378">Hydrolase</keyword>
<dbReference type="InterPro" id="IPR050884">
    <property type="entry name" value="CNP_phosphodiesterase-III"/>
</dbReference>
<evidence type="ECO:0000256" key="1">
    <source>
        <dbReference type="ARBA" id="ARBA00022723"/>
    </source>
</evidence>
<dbReference type="InterPro" id="IPR004843">
    <property type="entry name" value="Calcineurin-like_PHP"/>
</dbReference>
<evidence type="ECO:0000313" key="7">
    <source>
        <dbReference type="Proteomes" id="UP000246722"/>
    </source>
</evidence>
<dbReference type="RefSeq" id="WP_110126507.1">
    <property type="nucleotide sequence ID" value="NZ_QHLY01000009.1"/>
</dbReference>
<dbReference type="Gene3D" id="3.60.21.10">
    <property type="match status" value="1"/>
</dbReference>
<organism evidence="6 7">
    <name type="scientific">Cryobacterium arcticum</name>
    <dbReference type="NCBI Taxonomy" id="670052"/>
    <lineage>
        <taxon>Bacteria</taxon>
        <taxon>Bacillati</taxon>
        <taxon>Actinomycetota</taxon>
        <taxon>Actinomycetes</taxon>
        <taxon>Micrococcales</taxon>
        <taxon>Microbacteriaceae</taxon>
        <taxon>Cryobacterium</taxon>
    </lineage>
</organism>
<dbReference type="InterPro" id="IPR029052">
    <property type="entry name" value="Metallo-depent_PP-like"/>
</dbReference>
<keyword evidence="7" id="KW-1185">Reference proteome</keyword>
<keyword evidence="3" id="KW-0408">Iron</keyword>
<dbReference type="SUPFAM" id="SSF56300">
    <property type="entry name" value="Metallo-dependent phosphatases"/>
    <property type="match status" value="1"/>
</dbReference>
<dbReference type="OrthoDB" id="5241795at2"/>
<comment type="caution">
    <text evidence="6">The sequence shown here is derived from an EMBL/GenBank/DDBJ whole genome shotgun (WGS) entry which is preliminary data.</text>
</comment>
<accession>A0A317ZX56</accession>